<reference evidence="5" key="1">
    <citation type="journal article" date="2021" name="Nat. Commun.">
        <title>Genetic determinants of endophytism in the Arabidopsis root mycobiome.</title>
        <authorList>
            <person name="Mesny F."/>
            <person name="Miyauchi S."/>
            <person name="Thiergart T."/>
            <person name="Pickel B."/>
            <person name="Atanasova L."/>
            <person name="Karlsson M."/>
            <person name="Huettel B."/>
            <person name="Barry K.W."/>
            <person name="Haridas S."/>
            <person name="Chen C."/>
            <person name="Bauer D."/>
            <person name="Andreopoulos W."/>
            <person name="Pangilinan J."/>
            <person name="LaButti K."/>
            <person name="Riley R."/>
            <person name="Lipzen A."/>
            <person name="Clum A."/>
            <person name="Drula E."/>
            <person name="Henrissat B."/>
            <person name="Kohler A."/>
            <person name="Grigoriev I.V."/>
            <person name="Martin F.M."/>
            <person name="Hacquard S."/>
        </authorList>
    </citation>
    <scope>NUCLEOTIDE SEQUENCE</scope>
    <source>
        <strain evidence="5">MPI-SDFR-AT-0068</strain>
    </source>
</reference>
<dbReference type="InterPro" id="IPR027417">
    <property type="entry name" value="P-loop_NTPase"/>
</dbReference>
<dbReference type="Pfam" id="PF12796">
    <property type="entry name" value="Ank_2"/>
    <property type="match status" value="2"/>
</dbReference>
<evidence type="ECO:0000259" key="4">
    <source>
        <dbReference type="Pfam" id="PF24883"/>
    </source>
</evidence>
<feature type="repeat" description="ANK" evidence="3">
    <location>
        <begin position="1156"/>
        <end position="1188"/>
    </location>
</feature>
<keyword evidence="1" id="KW-0677">Repeat</keyword>
<dbReference type="SMART" id="SM00248">
    <property type="entry name" value="ANK"/>
    <property type="match status" value="12"/>
</dbReference>
<name>A0A8K0RXC4_9HYPO</name>
<feature type="repeat" description="ANK" evidence="3">
    <location>
        <begin position="1337"/>
        <end position="1369"/>
    </location>
</feature>
<gene>
    <name evidence="5" type="ORF">BKA59DRAFT_170735</name>
</gene>
<feature type="repeat" description="ANK" evidence="3">
    <location>
        <begin position="1090"/>
        <end position="1122"/>
    </location>
</feature>
<evidence type="ECO:0000256" key="1">
    <source>
        <dbReference type="ARBA" id="ARBA00022737"/>
    </source>
</evidence>
<dbReference type="PANTHER" id="PTHR24198">
    <property type="entry name" value="ANKYRIN REPEAT AND PROTEIN KINASE DOMAIN-CONTAINING PROTEIN"/>
    <property type="match status" value="1"/>
</dbReference>
<dbReference type="InterPro" id="IPR056884">
    <property type="entry name" value="NPHP3-like_N"/>
</dbReference>
<feature type="repeat" description="ANK" evidence="3">
    <location>
        <begin position="887"/>
        <end position="919"/>
    </location>
</feature>
<feature type="repeat" description="ANK" evidence="3">
    <location>
        <begin position="1057"/>
        <end position="1089"/>
    </location>
</feature>
<comment type="caution">
    <text evidence="5">The sequence shown here is derived from an EMBL/GenBank/DDBJ whole genome shotgun (WGS) entry which is preliminary data.</text>
</comment>
<dbReference type="PROSITE" id="PS50297">
    <property type="entry name" value="ANK_REP_REGION"/>
    <property type="match status" value="6"/>
</dbReference>
<accession>A0A8K0RXC4</accession>
<feature type="repeat" description="ANK" evidence="3">
    <location>
        <begin position="1189"/>
        <end position="1221"/>
    </location>
</feature>
<dbReference type="Pfam" id="PF24883">
    <property type="entry name" value="NPHP3_N"/>
    <property type="match status" value="1"/>
</dbReference>
<dbReference type="PANTHER" id="PTHR24198:SF165">
    <property type="entry name" value="ANKYRIN REPEAT-CONTAINING PROTEIN-RELATED"/>
    <property type="match status" value="1"/>
</dbReference>
<keyword evidence="2 3" id="KW-0040">ANK repeat</keyword>
<dbReference type="InterPro" id="IPR029058">
    <property type="entry name" value="AB_hydrolase_fold"/>
</dbReference>
<dbReference type="EMBL" id="JAGPXF010000004">
    <property type="protein sequence ID" value="KAH7245282.1"/>
    <property type="molecule type" value="Genomic_DNA"/>
</dbReference>
<dbReference type="Gene3D" id="1.25.40.20">
    <property type="entry name" value="Ankyrin repeat-containing domain"/>
    <property type="match status" value="3"/>
</dbReference>
<dbReference type="Gene3D" id="3.40.50.300">
    <property type="entry name" value="P-loop containing nucleotide triphosphate hydrolases"/>
    <property type="match status" value="1"/>
</dbReference>
<dbReference type="SUPFAM" id="SSF52540">
    <property type="entry name" value="P-loop containing nucleoside triphosphate hydrolases"/>
    <property type="match status" value="1"/>
</dbReference>
<dbReference type="SUPFAM" id="SSF53474">
    <property type="entry name" value="alpha/beta-Hydrolases"/>
    <property type="match status" value="1"/>
</dbReference>
<protein>
    <recommendedName>
        <fullName evidence="4">Nephrocystin 3-like N-terminal domain-containing protein</fullName>
    </recommendedName>
</protein>
<evidence type="ECO:0000256" key="2">
    <source>
        <dbReference type="ARBA" id="ARBA00023043"/>
    </source>
</evidence>
<feature type="domain" description="Nephrocystin 3-like N-terminal" evidence="4">
    <location>
        <begin position="316"/>
        <end position="497"/>
    </location>
</feature>
<sequence>MNPPNPKIRNEGLSIVSESPNDVADVVFVHGLNGHAAKTWTSKQDPSNPFFWIADLRSVSSLPDLRTMTFGYNAHFEVGNSNLLGVRQHAEALLLAIRNKRSGPRRHRPLLFICHSLGGLIVKQALIMSSKKESYQLIYESTRSIFFFGTPHRGSRTIGGRARVTLVEHLAKVAGYAVPPEIRDVLEPGSKELFAINDDYSDIIRDISVVNFYEGKTTEGLSDLVVDFDSAIMQLPGEDKICLMRTHQELVRYDSPDDDTYITVVETLAENLSRTVQAERENEGKKLDEVQQACLKSLSFANAQERLGAIDDPHGGTFEWLWLEETGLESWLHQGSGIFWITGKAGCGKSTLMKTLYSRVQGNLPSRSVAIPFFFNSRGSYLQKSIKGLLRIAISEIIQNTPGMEGIVGSSFQQKLKASTRWGDASDLEAGVDWNLQDLKKLLWSLLRHDLSNMKVVFIVDAVDECVDASSVEILKLFDEMHNLAGGTAVKACLSGRRLPLGLQSNKSYPGFSVDTWNTADISRFVKDELQRFAMPEEMEFLDDMKKKIVDAAEGIFLWARLVIARLTTAFDIGDTLENLADIISKTPPRLTRLFADILSNIPEDHQQTGAQLFGLALCAQRPLTVAEVRIALEPPSRASSAGPRMTSSSALVSTDTMMIKIINSRCGGLLEVNEGQENNIVVQFMHHSIKEFLLDADQENRQDTPDAFAADRLLKEGHTALARSCVKYCNQRDVTSLSISPRDMSSVDLEREIDQFNKRYPFLNYAVDHWLDHCSHAEQLGHPQTADILRFLDRDSASFKIWLQLYYTISIRRMTPEAIDTTLFSLAIRYNLQDLVQTLLDSGSIDPEDPIDELDRSLQIASVEGHCGMIKLLIGYGAEVNSIGGPFNTALQAAAFGGSKEAVQVLLHANADINIVGGKLGSALFAASHQGHEDVVALLIEHGAEVVKLGGFSGNPLRAAAEVGSDRVVRMLLENGADALEYDEFGLSVLSWAIISSSKTIVKSLANFGVSPRALIWPGLNLLHWFSLYGGEADVAGLLEKDPGLCQEQLSAPDFSGSSPLHWAACNDQDGALRFLLHLRADPTAANNFGITPLHLASAKSGIDYVEALLDNGADLTAVDAEGLSAVHYAALNKSTDVLGAFLVSDVDATKPDIYGRLPVHIAAEFGGLESLKLLLKNHDDLEQCDHNGSTILHASARHNGEESLRYCLELGLDPNATDSVGMTVIHHVFAKRGPLPEMSCLPPRFYSFYQILKAVSLLERGFGYSWYNLRDQTYDIREKRNGQVWHGSSVKMRFGPADPSTGVRRVGDDEDPSISRNKLQMLLECGVDIEAKDSLGNTVLHLASYYGDLGIVQVLLDHNADTEVRNVQNMRPKDTASTEEIRQLLISWRNRLSGSRV</sequence>
<evidence type="ECO:0000313" key="5">
    <source>
        <dbReference type="EMBL" id="KAH7245282.1"/>
    </source>
</evidence>
<dbReference type="Gene3D" id="3.40.50.1820">
    <property type="entry name" value="alpha/beta hydrolase"/>
    <property type="match status" value="1"/>
</dbReference>
<keyword evidence="6" id="KW-1185">Reference proteome</keyword>
<dbReference type="InterPro" id="IPR036770">
    <property type="entry name" value="Ankyrin_rpt-contain_sf"/>
</dbReference>
<dbReference type="SUPFAM" id="SSF48403">
    <property type="entry name" value="Ankyrin repeat"/>
    <property type="match status" value="2"/>
</dbReference>
<feature type="repeat" description="ANK" evidence="3">
    <location>
        <begin position="953"/>
        <end position="985"/>
    </location>
</feature>
<dbReference type="OrthoDB" id="341259at2759"/>
<dbReference type="PROSITE" id="PS50088">
    <property type="entry name" value="ANK_REPEAT"/>
    <property type="match status" value="7"/>
</dbReference>
<dbReference type="InterPro" id="IPR002110">
    <property type="entry name" value="Ankyrin_rpt"/>
</dbReference>
<evidence type="ECO:0000256" key="3">
    <source>
        <dbReference type="PROSITE-ProRule" id="PRU00023"/>
    </source>
</evidence>
<organism evidence="5 6">
    <name type="scientific">Fusarium tricinctum</name>
    <dbReference type="NCBI Taxonomy" id="61284"/>
    <lineage>
        <taxon>Eukaryota</taxon>
        <taxon>Fungi</taxon>
        <taxon>Dikarya</taxon>
        <taxon>Ascomycota</taxon>
        <taxon>Pezizomycotina</taxon>
        <taxon>Sordariomycetes</taxon>
        <taxon>Hypocreomycetidae</taxon>
        <taxon>Hypocreales</taxon>
        <taxon>Nectriaceae</taxon>
        <taxon>Fusarium</taxon>
        <taxon>Fusarium tricinctum species complex</taxon>
    </lineage>
</organism>
<evidence type="ECO:0000313" key="6">
    <source>
        <dbReference type="Proteomes" id="UP000813427"/>
    </source>
</evidence>
<dbReference type="Proteomes" id="UP000813427">
    <property type="component" value="Unassembled WGS sequence"/>
</dbReference>
<proteinExistence type="predicted"/>
<dbReference type="Pfam" id="PF13857">
    <property type="entry name" value="Ank_5"/>
    <property type="match status" value="1"/>
</dbReference>